<dbReference type="EMBL" id="CAJVPM010020666">
    <property type="protein sequence ID" value="CAG8636142.1"/>
    <property type="molecule type" value="Genomic_DNA"/>
</dbReference>
<reference evidence="1" key="1">
    <citation type="submission" date="2021-06" db="EMBL/GenBank/DDBJ databases">
        <authorList>
            <person name="Kallberg Y."/>
            <person name="Tangrot J."/>
            <person name="Rosling A."/>
        </authorList>
    </citation>
    <scope>NUCLEOTIDE SEQUENCE</scope>
    <source>
        <strain evidence="1">AU212A</strain>
    </source>
</reference>
<gene>
    <name evidence="1" type="ORF">SCALOS_LOCUS8148</name>
</gene>
<name>A0ACA9NDM6_9GLOM</name>
<evidence type="ECO:0000313" key="1">
    <source>
        <dbReference type="EMBL" id="CAG8636142.1"/>
    </source>
</evidence>
<comment type="caution">
    <text evidence="1">The sequence shown here is derived from an EMBL/GenBank/DDBJ whole genome shotgun (WGS) entry which is preliminary data.</text>
</comment>
<feature type="non-terminal residue" evidence="1">
    <location>
        <position position="1"/>
    </location>
</feature>
<organism evidence="1 2">
    <name type="scientific">Scutellospora calospora</name>
    <dbReference type="NCBI Taxonomy" id="85575"/>
    <lineage>
        <taxon>Eukaryota</taxon>
        <taxon>Fungi</taxon>
        <taxon>Fungi incertae sedis</taxon>
        <taxon>Mucoromycota</taxon>
        <taxon>Glomeromycotina</taxon>
        <taxon>Glomeromycetes</taxon>
        <taxon>Diversisporales</taxon>
        <taxon>Gigasporaceae</taxon>
        <taxon>Scutellospora</taxon>
    </lineage>
</organism>
<protein>
    <submittedName>
        <fullName evidence="1">11534_t:CDS:1</fullName>
    </submittedName>
</protein>
<sequence length="41" mass="4446">AGTKEGVEDLVGVYLGQGQFDIGGYWTTNIGIGDFWLILKN</sequence>
<dbReference type="Proteomes" id="UP000789860">
    <property type="component" value="Unassembled WGS sequence"/>
</dbReference>
<keyword evidence="2" id="KW-1185">Reference proteome</keyword>
<proteinExistence type="predicted"/>
<accession>A0ACA9NDM6</accession>
<evidence type="ECO:0000313" key="2">
    <source>
        <dbReference type="Proteomes" id="UP000789860"/>
    </source>
</evidence>